<protein>
    <submittedName>
        <fullName evidence="2">Uncharacterized protein</fullName>
    </submittedName>
</protein>
<name>A0A5C3QYS2_9AGAR</name>
<evidence type="ECO:0000313" key="2">
    <source>
        <dbReference type="EMBL" id="TFL05960.1"/>
    </source>
</evidence>
<sequence>MAKYKEPEIVEDSEPEREAQRQRAKQAFASNRVARLPKTSEPLAEDYSSELEVISAAVLPGPSRSTSTSHPDASLIGAFRGAQVIEISGKSPTP</sequence>
<organism evidence="2 3">
    <name type="scientific">Pterulicium gracile</name>
    <dbReference type="NCBI Taxonomy" id="1884261"/>
    <lineage>
        <taxon>Eukaryota</taxon>
        <taxon>Fungi</taxon>
        <taxon>Dikarya</taxon>
        <taxon>Basidiomycota</taxon>
        <taxon>Agaricomycotina</taxon>
        <taxon>Agaricomycetes</taxon>
        <taxon>Agaricomycetidae</taxon>
        <taxon>Agaricales</taxon>
        <taxon>Pleurotineae</taxon>
        <taxon>Pterulaceae</taxon>
        <taxon>Pterulicium</taxon>
    </lineage>
</organism>
<gene>
    <name evidence="2" type="ORF">BDV98DRAFT_560926</name>
</gene>
<keyword evidence="3" id="KW-1185">Reference proteome</keyword>
<dbReference type="EMBL" id="ML178816">
    <property type="protein sequence ID" value="TFL05960.1"/>
    <property type="molecule type" value="Genomic_DNA"/>
</dbReference>
<dbReference type="AlphaFoldDB" id="A0A5C3QYS2"/>
<dbReference type="Proteomes" id="UP000305067">
    <property type="component" value="Unassembled WGS sequence"/>
</dbReference>
<evidence type="ECO:0000256" key="1">
    <source>
        <dbReference type="SAM" id="MobiDB-lite"/>
    </source>
</evidence>
<feature type="non-terminal residue" evidence="2">
    <location>
        <position position="94"/>
    </location>
</feature>
<reference evidence="2 3" key="1">
    <citation type="journal article" date="2019" name="Nat. Ecol. Evol.">
        <title>Megaphylogeny resolves global patterns of mushroom evolution.</title>
        <authorList>
            <person name="Varga T."/>
            <person name="Krizsan K."/>
            <person name="Foldi C."/>
            <person name="Dima B."/>
            <person name="Sanchez-Garcia M."/>
            <person name="Sanchez-Ramirez S."/>
            <person name="Szollosi G.J."/>
            <person name="Szarkandi J.G."/>
            <person name="Papp V."/>
            <person name="Albert L."/>
            <person name="Andreopoulos W."/>
            <person name="Angelini C."/>
            <person name="Antonin V."/>
            <person name="Barry K.W."/>
            <person name="Bougher N.L."/>
            <person name="Buchanan P."/>
            <person name="Buyck B."/>
            <person name="Bense V."/>
            <person name="Catcheside P."/>
            <person name="Chovatia M."/>
            <person name="Cooper J."/>
            <person name="Damon W."/>
            <person name="Desjardin D."/>
            <person name="Finy P."/>
            <person name="Geml J."/>
            <person name="Haridas S."/>
            <person name="Hughes K."/>
            <person name="Justo A."/>
            <person name="Karasinski D."/>
            <person name="Kautmanova I."/>
            <person name="Kiss B."/>
            <person name="Kocsube S."/>
            <person name="Kotiranta H."/>
            <person name="LaButti K.M."/>
            <person name="Lechner B.E."/>
            <person name="Liimatainen K."/>
            <person name="Lipzen A."/>
            <person name="Lukacs Z."/>
            <person name="Mihaltcheva S."/>
            <person name="Morgado L.N."/>
            <person name="Niskanen T."/>
            <person name="Noordeloos M.E."/>
            <person name="Ohm R.A."/>
            <person name="Ortiz-Santana B."/>
            <person name="Ovrebo C."/>
            <person name="Racz N."/>
            <person name="Riley R."/>
            <person name="Savchenko A."/>
            <person name="Shiryaev A."/>
            <person name="Soop K."/>
            <person name="Spirin V."/>
            <person name="Szebenyi C."/>
            <person name="Tomsovsky M."/>
            <person name="Tulloss R.E."/>
            <person name="Uehling J."/>
            <person name="Grigoriev I.V."/>
            <person name="Vagvolgyi C."/>
            <person name="Papp T."/>
            <person name="Martin F.M."/>
            <person name="Miettinen O."/>
            <person name="Hibbett D.S."/>
            <person name="Nagy L.G."/>
        </authorList>
    </citation>
    <scope>NUCLEOTIDE SEQUENCE [LARGE SCALE GENOMIC DNA]</scope>
    <source>
        <strain evidence="2 3">CBS 309.79</strain>
    </source>
</reference>
<accession>A0A5C3QYS2</accession>
<evidence type="ECO:0000313" key="3">
    <source>
        <dbReference type="Proteomes" id="UP000305067"/>
    </source>
</evidence>
<feature type="region of interest" description="Disordered" evidence="1">
    <location>
        <begin position="1"/>
        <end position="32"/>
    </location>
</feature>
<proteinExistence type="predicted"/>